<evidence type="ECO:0000313" key="2">
    <source>
        <dbReference type="Proteomes" id="UP000467841"/>
    </source>
</evidence>
<evidence type="ECO:0000313" key="1">
    <source>
        <dbReference type="EMBL" id="CAA7033685.1"/>
    </source>
</evidence>
<proteinExistence type="predicted"/>
<keyword evidence="2" id="KW-1185">Reference proteome</keyword>
<dbReference type="AlphaFoldDB" id="A0A6D2J3P1"/>
<dbReference type="EMBL" id="CACVBM020001136">
    <property type="protein sequence ID" value="CAA7033685.1"/>
    <property type="molecule type" value="Genomic_DNA"/>
</dbReference>
<sequence>MSHLGIIPSSSMRNPTYYFITKSRFDRNMDNLHNSISSRLDCLLTTSGSRLCRSFTTLTREKYSLFQEVEYSKSGSNLQALSQILELKLENIFKIELDSQ</sequence>
<organism evidence="1 2">
    <name type="scientific">Microthlaspi erraticum</name>
    <dbReference type="NCBI Taxonomy" id="1685480"/>
    <lineage>
        <taxon>Eukaryota</taxon>
        <taxon>Viridiplantae</taxon>
        <taxon>Streptophyta</taxon>
        <taxon>Embryophyta</taxon>
        <taxon>Tracheophyta</taxon>
        <taxon>Spermatophyta</taxon>
        <taxon>Magnoliopsida</taxon>
        <taxon>eudicotyledons</taxon>
        <taxon>Gunneridae</taxon>
        <taxon>Pentapetalae</taxon>
        <taxon>rosids</taxon>
        <taxon>malvids</taxon>
        <taxon>Brassicales</taxon>
        <taxon>Brassicaceae</taxon>
        <taxon>Coluteocarpeae</taxon>
        <taxon>Microthlaspi</taxon>
    </lineage>
</organism>
<reference evidence="1" key="1">
    <citation type="submission" date="2020-01" db="EMBL/GenBank/DDBJ databases">
        <authorList>
            <person name="Mishra B."/>
        </authorList>
    </citation>
    <scope>NUCLEOTIDE SEQUENCE [LARGE SCALE GENOMIC DNA]</scope>
</reference>
<gene>
    <name evidence="1" type="ORF">MERR_LOCUS20920</name>
</gene>
<protein>
    <submittedName>
        <fullName evidence="1">Uncharacterized protein</fullName>
    </submittedName>
</protein>
<dbReference type="Proteomes" id="UP000467841">
    <property type="component" value="Unassembled WGS sequence"/>
</dbReference>
<accession>A0A6D2J3P1</accession>
<name>A0A6D2J3P1_9BRAS</name>
<comment type="caution">
    <text evidence="1">The sequence shown here is derived from an EMBL/GenBank/DDBJ whole genome shotgun (WGS) entry which is preliminary data.</text>
</comment>